<evidence type="ECO:0000259" key="2">
    <source>
        <dbReference type="PROSITE" id="PS51723"/>
    </source>
</evidence>
<name>A0AAJ4XDF8_9SPHI</name>
<dbReference type="Pfam" id="PF13402">
    <property type="entry name" value="Peptidase_M60"/>
    <property type="match status" value="1"/>
</dbReference>
<dbReference type="RefSeq" id="WP_093096495.1">
    <property type="nucleotide sequence ID" value="NZ_FNGK01000001.1"/>
</dbReference>
<dbReference type="Proteomes" id="UP000215355">
    <property type="component" value="Chromosome 1"/>
</dbReference>
<dbReference type="Gene3D" id="2.60.120.1250">
    <property type="entry name" value="Peptidase M60, enhancin-like domain 1"/>
    <property type="match status" value="1"/>
</dbReference>
<feature type="signal peptide" evidence="1">
    <location>
        <begin position="1"/>
        <end position="23"/>
    </location>
</feature>
<protein>
    <recommendedName>
        <fullName evidence="2">Peptidase M60 domain-containing protein</fullName>
    </recommendedName>
</protein>
<dbReference type="AlphaFoldDB" id="A0AAJ4XDF8"/>
<dbReference type="PROSITE" id="PS51723">
    <property type="entry name" value="PEPTIDASE_M60"/>
    <property type="match status" value="1"/>
</dbReference>
<dbReference type="Gene3D" id="3.40.390.80">
    <property type="entry name" value="Peptidase M60, enhancin-like domain 2"/>
    <property type="match status" value="1"/>
</dbReference>
<sequence length="534" mass="60868">MKKTLITLSAALLINAVSCAQSAHDLHQVYSDLAVFEDGLATQLKKGVNKKQIAAIENEDIRDLAQELLAGKKVDPYKYASYSALLSPKTLGQELSIGDGYSKYENITGVYLPVGKHVIIADGIDEGKEIKLLVPNWMRKAPNPEEPTKDPKGWGIEKKEFKLRNGVNIIELKDFGSLAYVSYFSDKPKEEKPINIHFLSGQVNGYFDIQKHSDQDWNAFLDQAVFPIMDAKGKHIQTAYPVEDLKKYAYGKGKELISNYDSLVYRQHRLMGLIKYNKVPDNKILARVNYNYYMFRDGDGVAYMGDKQGYAMKMVLDPSSVINGDPCWGFSHEVGHVHQTSPMLSWGGLGEVSNNIYSLYVMRSFGNKSRILAQNNFNLAKESIIDKKISYLQDPDVFNRLVPFWQLQLYFEGEGMNPDFYPDLFETLRKQNVNNSPSRQKIREKWGREATVVERNPAVHQLNFVKTACEVSKTDLTDFFDQYGFFYVGDMKYDDYGNYEYKMTQQMVDECKNAIKAMNLAKPKLDITTLADKI</sequence>
<organism evidence="3 4">
    <name type="scientific">Sphingobacterium mizutaii</name>
    <dbReference type="NCBI Taxonomy" id="1010"/>
    <lineage>
        <taxon>Bacteria</taxon>
        <taxon>Pseudomonadati</taxon>
        <taxon>Bacteroidota</taxon>
        <taxon>Sphingobacteriia</taxon>
        <taxon>Sphingobacteriales</taxon>
        <taxon>Sphingobacteriaceae</taxon>
        <taxon>Sphingobacterium</taxon>
    </lineage>
</organism>
<gene>
    <name evidence="3" type="ORF">SAMEA4412673_02132</name>
</gene>
<reference evidence="3 4" key="1">
    <citation type="submission" date="2017-06" db="EMBL/GenBank/DDBJ databases">
        <authorList>
            <consortium name="Pathogen Informatics"/>
        </authorList>
    </citation>
    <scope>NUCLEOTIDE SEQUENCE [LARGE SCALE GENOMIC DNA]</scope>
    <source>
        <strain evidence="3 4">NCTC12149</strain>
    </source>
</reference>
<dbReference type="KEGG" id="smiz:4412673_02132"/>
<keyword evidence="1" id="KW-0732">Signal</keyword>
<dbReference type="EMBL" id="LT906468">
    <property type="protein sequence ID" value="SNV50674.1"/>
    <property type="molecule type" value="Genomic_DNA"/>
</dbReference>
<dbReference type="SMART" id="SM01276">
    <property type="entry name" value="M60-like"/>
    <property type="match status" value="1"/>
</dbReference>
<dbReference type="InterPro" id="IPR031161">
    <property type="entry name" value="Peptidase_M60_dom"/>
</dbReference>
<evidence type="ECO:0000256" key="1">
    <source>
        <dbReference type="SAM" id="SignalP"/>
    </source>
</evidence>
<evidence type="ECO:0000313" key="4">
    <source>
        <dbReference type="Proteomes" id="UP000215355"/>
    </source>
</evidence>
<feature type="domain" description="Peptidase M60" evidence="2">
    <location>
        <begin position="103"/>
        <end position="412"/>
    </location>
</feature>
<proteinExistence type="predicted"/>
<dbReference type="InterPro" id="IPR042279">
    <property type="entry name" value="Pep_M60_3"/>
</dbReference>
<feature type="chain" id="PRO_5042600138" description="Peptidase M60 domain-containing protein" evidence="1">
    <location>
        <begin position="24"/>
        <end position="534"/>
    </location>
</feature>
<accession>A0AAJ4XDF8</accession>
<evidence type="ECO:0000313" key="3">
    <source>
        <dbReference type="EMBL" id="SNV50674.1"/>
    </source>
</evidence>
<dbReference type="Gene3D" id="1.10.390.30">
    <property type="entry name" value="Peptidase M60, enhancin-like domain 3"/>
    <property type="match status" value="1"/>
</dbReference>